<organism evidence="1 2">
    <name type="scientific">Dermatophagoides pteronyssinus</name>
    <name type="common">European house dust mite</name>
    <dbReference type="NCBI Taxonomy" id="6956"/>
    <lineage>
        <taxon>Eukaryota</taxon>
        <taxon>Metazoa</taxon>
        <taxon>Ecdysozoa</taxon>
        <taxon>Arthropoda</taxon>
        <taxon>Chelicerata</taxon>
        <taxon>Arachnida</taxon>
        <taxon>Acari</taxon>
        <taxon>Acariformes</taxon>
        <taxon>Sarcoptiformes</taxon>
        <taxon>Astigmata</taxon>
        <taxon>Psoroptidia</taxon>
        <taxon>Analgoidea</taxon>
        <taxon>Pyroglyphidae</taxon>
        <taxon>Dermatophagoidinae</taxon>
        <taxon>Dermatophagoides</taxon>
    </lineage>
</organism>
<dbReference type="Proteomes" id="UP000887458">
    <property type="component" value="Unassembled WGS sequence"/>
</dbReference>
<evidence type="ECO:0000313" key="1">
    <source>
        <dbReference type="EMBL" id="KAH9426849.1"/>
    </source>
</evidence>
<gene>
    <name evidence="1" type="ORF">DERP_002949</name>
</gene>
<proteinExistence type="predicted"/>
<comment type="caution">
    <text evidence="1">The sequence shown here is derived from an EMBL/GenBank/DDBJ whole genome shotgun (WGS) entry which is preliminary data.</text>
</comment>
<accession>A0ABQ8JW50</accession>
<keyword evidence="2" id="KW-1185">Reference proteome</keyword>
<reference evidence="1 2" key="1">
    <citation type="journal article" date="2018" name="J. Allergy Clin. Immunol.">
        <title>High-quality assembly of Dermatophagoides pteronyssinus genome and transcriptome reveals a wide range of novel allergens.</title>
        <authorList>
            <person name="Liu X.Y."/>
            <person name="Yang K.Y."/>
            <person name="Wang M.Q."/>
            <person name="Kwok J.S."/>
            <person name="Zeng X."/>
            <person name="Yang Z."/>
            <person name="Xiao X.J."/>
            <person name="Lau C.P."/>
            <person name="Li Y."/>
            <person name="Huang Z.M."/>
            <person name="Ba J.G."/>
            <person name="Yim A.K."/>
            <person name="Ouyang C.Y."/>
            <person name="Ngai S.M."/>
            <person name="Chan T.F."/>
            <person name="Leung E.L."/>
            <person name="Liu L."/>
            <person name="Liu Z.G."/>
            <person name="Tsui S.K."/>
        </authorList>
    </citation>
    <scope>NUCLEOTIDE SEQUENCE [LARGE SCALE GENOMIC DNA]</scope>
    <source>
        <strain evidence="1">Derp</strain>
    </source>
</reference>
<protein>
    <submittedName>
        <fullName evidence="1">Uncharacterized protein</fullName>
    </submittedName>
</protein>
<evidence type="ECO:0000313" key="2">
    <source>
        <dbReference type="Proteomes" id="UP000887458"/>
    </source>
</evidence>
<name>A0ABQ8JW50_DERPT</name>
<reference evidence="1 2" key="2">
    <citation type="journal article" date="2022" name="Mol. Biol. Evol.">
        <title>Comparative Genomics Reveals Insights into the Divergent Evolution of Astigmatic Mites and Household Pest Adaptations.</title>
        <authorList>
            <person name="Xiong Q."/>
            <person name="Wan A.T."/>
            <person name="Liu X."/>
            <person name="Fung C.S."/>
            <person name="Xiao X."/>
            <person name="Malainual N."/>
            <person name="Hou J."/>
            <person name="Wang L."/>
            <person name="Wang M."/>
            <person name="Yang K.Y."/>
            <person name="Cui Y."/>
            <person name="Leung E.L."/>
            <person name="Nong W."/>
            <person name="Shin S.K."/>
            <person name="Au S.W."/>
            <person name="Jeong K.Y."/>
            <person name="Chew F.T."/>
            <person name="Hui J.H."/>
            <person name="Leung T.F."/>
            <person name="Tungtrongchitr A."/>
            <person name="Zhong N."/>
            <person name="Liu Z."/>
            <person name="Tsui S.K."/>
        </authorList>
    </citation>
    <scope>NUCLEOTIDE SEQUENCE [LARGE SCALE GENOMIC DNA]</scope>
    <source>
        <strain evidence="1">Derp</strain>
    </source>
</reference>
<sequence>MLNSNELRIDQYEFIDIILFEISFLMFMNSHKKFKDYNGIVKFYQQQQQQQCNVYGLCCYLSLFVNVDVKHEKIYKRNFINF</sequence>
<feature type="non-terminal residue" evidence="1">
    <location>
        <position position="82"/>
    </location>
</feature>
<dbReference type="EMBL" id="NJHN03000008">
    <property type="protein sequence ID" value="KAH9426849.1"/>
    <property type="molecule type" value="Genomic_DNA"/>
</dbReference>